<feature type="chain" id="PRO_5031060051" description="Serine aminopeptidase S33 domain-containing protein" evidence="2">
    <location>
        <begin position="29"/>
        <end position="397"/>
    </location>
</feature>
<dbReference type="InterPro" id="IPR051044">
    <property type="entry name" value="MAG_DAG_Lipase"/>
</dbReference>
<feature type="domain" description="Serine aminopeptidase S33" evidence="3">
    <location>
        <begin position="75"/>
        <end position="325"/>
    </location>
</feature>
<feature type="region of interest" description="Disordered" evidence="1">
    <location>
        <begin position="349"/>
        <end position="397"/>
    </location>
</feature>
<gene>
    <name evidence="4" type="ORF">CROE0942_LOCUS16482</name>
</gene>
<dbReference type="AlphaFoldDB" id="A0A7S0K8N0"/>
<proteinExistence type="predicted"/>
<feature type="signal peptide" evidence="2">
    <location>
        <begin position="1"/>
        <end position="28"/>
    </location>
</feature>
<sequence>MVCYDATGMVFAFIFAAALVACMGCSCAKVCDSRQRPGRRLAPPPRDDARFPYFMSTTTGLWLFRRLWKPAEGTPVKAVVVFLHGYGEYIDRYDAAASVFARSGIVFWGFDFEGHGRSDGERGFVTEAGFDAFTDDAEQALRLAARQFPGLPIFVMGHSLGGLVAVRLGARLAKAAEAVDAEAGAPLFGRIKGFLLSAPAIEVDPAVAQPHLVFIARVLGSCMPRIRLGGIPAGDLSNNATVNDHYSRDSMNNTRPFAARFASGVLAATEAVPGIAADFTWPLLGMQDEGDKTTVPGACERFVHTCGSPDAAFKLLRGRKHELFMADGYEDLITGTIMPWIEERCETAEPEAGGAAAAEAGLARDGMSGDRDDEAEPTDVDAVKTTTSEEPVLGAAV</sequence>
<dbReference type="Gene3D" id="3.40.50.1820">
    <property type="entry name" value="alpha/beta hydrolase"/>
    <property type="match status" value="1"/>
</dbReference>
<dbReference type="InterPro" id="IPR022742">
    <property type="entry name" value="Hydrolase_4"/>
</dbReference>
<keyword evidence="2" id="KW-0732">Signal</keyword>
<name>A0A7S0K8N0_CAFRO</name>
<evidence type="ECO:0000256" key="2">
    <source>
        <dbReference type="SAM" id="SignalP"/>
    </source>
</evidence>
<dbReference type="Pfam" id="PF12146">
    <property type="entry name" value="Hydrolase_4"/>
    <property type="match status" value="1"/>
</dbReference>
<organism evidence="4">
    <name type="scientific">Cafeteria roenbergensis</name>
    <name type="common">Marine flagellate</name>
    <dbReference type="NCBI Taxonomy" id="33653"/>
    <lineage>
        <taxon>Eukaryota</taxon>
        <taxon>Sar</taxon>
        <taxon>Stramenopiles</taxon>
        <taxon>Bigyra</taxon>
        <taxon>Opalozoa</taxon>
        <taxon>Bicosoecida</taxon>
        <taxon>Cafeteriaceae</taxon>
        <taxon>Cafeteria</taxon>
    </lineage>
</organism>
<dbReference type="InterPro" id="IPR029058">
    <property type="entry name" value="AB_hydrolase_fold"/>
</dbReference>
<dbReference type="SUPFAM" id="SSF53474">
    <property type="entry name" value="alpha/beta-Hydrolases"/>
    <property type="match status" value="1"/>
</dbReference>
<evidence type="ECO:0000313" key="4">
    <source>
        <dbReference type="EMBL" id="CAD8572102.1"/>
    </source>
</evidence>
<evidence type="ECO:0000259" key="3">
    <source>
        <dbReference type="Pfam" id="PF12146"/>
    </source>
</evidence>
<feature type="compositionally biased region" description="Low complexity" evidence="1">
    <location>
        <begin position="350"/>
        <end position="363"/>
    </location>
</feature>
<dbReference type="EMBL" id="HBET01024371">
    <property type="protein sequence ID" value="CAD8572102.1"/>
    <property type="molecule type" value="Transcribed_RNA"/>
</dbReference>
<evidence type="ECO:0000256" key="1">
    <source>
        <dbReference type="SAM" id="MobiDB-lite"/>
    </source>
</evidence>
<accession>A0A7S0K8N0</accession>
<dbReference type="PANTHER" id="PTHR11614">
    <property type="entry name" value="PHOSPHOLIPASE-RELATED"/>
    <property type="match status" value="1"/>
</dbReference>
<reference evidence="4" key="1">
    <citation type="submission" date="2021-01" db="EMBL/GenBank/DDBJ databases">
        <authorList>
            <person name="Corre E."/>
            <person name="Pelletier E."/>
            <person name="Niang G."/>
            <person name="Scheremetjew M."/>
            <person name="Finn R."/>
            <person name="Kale V."/>
            <person name="Holt S."/>
            <person name="Cochrane G."/>
            <person name="Meng A."/>
            <person name="Brown T."/>
            <person name="Cohen L."/>
        </authorList>
    </citation>
    <scope>NUCLEOTIDE SEQUENCE</scope>
    <source>
        <strain evidence="4">E4-10</strain>
    </source>
</reference>
<protein>
    <recommendedName>
        <fullName evidence="3">Serine aminopeptidase S33 domain-containing protein</fullName>
    </recommendedName>
</protein>